<keyword evidence="3 10" id="KW-0808">Transferase</keyword>
<dbReference type="GO" id="GO:0004095">
    <property type="term" value="F:carnitine O-palmitoyltransferase activity"/>
    <property type="evidence" value="ECO:0007669"/>
    <property type="project" value="TreeGrafter"/>
</dbReference>
<dbReference type="GO" id="GO:0009437">
    <property type="term" value="P:carnitine metabolic process"/>
    <property type="evidence" value="ECO:0007669"/>
    <property type="project" value="TreeGrafter"/>
</dbReference>
<dbReference type="InterPro" id="IPR042231">
    <property type="entry name" value="Cho/carn_acyl_trans_2"/>
</dbReference>
<evidence type="ECO:0000256" key="7">
    <source>
        <dbReference type="PIRSR" id="PIRSR600542-1"/>
    </source>
</evidence>
<organism evidence="10 11">
    <name type="scientific">Bodo saltans</name>
    <name type="common">Flagellated protozoan</name>
    <dbReference type="NCBI Taxonomy" id="75058"/>
    <lineage>
        <taxon>Eukaryota</taxon>
        <taxon>Discoba</taxon>
        <taxon>Euglenozoa</taxon>
        <taxon>Kinetoplastea</taxon>
        <taxon>Metakinetoplastina</taxon>
        <taxon>Eubodonida</taxon>
        <taxon>Bodonidae</taxon>
        <taxon>Bodo</taxon>
    </lineage>
</organism>
<keyword evidence="8" id="KW-0472">Membrane</keyword>
<evidence type="ECO:0000313" key="11">
    <source>
        <dbReference type="Proteomes" id="UP000051952"/>
    </source>
</evidence>
<keyword evidence="8" id="KW-1133">Transmembrane helix</keyword>
<proteinExistence type="inferred from homology"/>
<dbReference type="InterPro" id="IPR000542">
    <property type="entry name" value="Carn_acyl_trans"/>
</dbReference>
<dbReference type="VEuPathDB" id="TriTrypDB:BSAL_58850"/>
<dbReference type="InterPro" id="IPR042572">
    <property type="entry name" value="Carn_acyl_trans_N"/>
</dbReference>
<reference evidence="11" key="1">
    <citation type="submission" date="2015-09" db="EMBL/GenBank/DDBJ databases">
        <authorList>
            <consortium name="Pathogen Informatics"/>
        </authorList>
    </citation>
    <scope>NUCLEOTIDE SEQUENCE [LARGE SCALE GENOMIC DNA]</scope>
    <source>
        <strain evidence="11">Lake Konstanz</strain>
    </source>
</reference>
<dbReference type="PANTHER" id="PTHR22589:SF31">
    <property type="entry name" value="CARNITINE O-PALMITOYLTRANSFERASE"/>
    <property type="match status" value="1"/>
</dbReference>
<dbReference type="Gene3D" id="3.30.559.70">
    <property type="entry name" value="Choline/Carnitine o-acyltransferase, domain 2"/>
    <property type="match status" value="2"/>
</dbReference>
<dbReference type="PANTHER" id="PTHR22589">
    <property type="entry name" value="CARNITINE O-ACYLTRANSFERASE"/>
    <property type="match status" value="1"/>
</dbReference>
<evidence type="ECO:0000256" key="5">
    <source>
        <dbReference type="ARBA" id="ARBA00023098"/>
    </source>
</evidence>
<gene>
    <name evidence="10" type="ORF">BSAL_58850</name>
</gene>
<evidence type="ECO:0000256" key="4">
    <source>
        <dbReference type="ARBA" id="ARBA00022832"/>
    </source>
</evidence>
<name>A0A0S4KE24_BODSA</name>
<keyword evidence="5" id="KW-0443">Lipid metabolism</keyword>
<dbReference type="OMA" id="PERCGPY"/>
<feature type="transmembrane region" description="Helical" evidence="8">
    <location>
        <begin position="68"/>
        <end position="87"/>
    </location>
</feature>
<feature type="domain" description="Choline/carnitine acyltransferase" evidence="9">
    <location>
        <begin position="214"/>
        <end position="409"/>
    </location>
</feature>
<keyword evidence="6" id="KW-0012">Acyltransferase</keyword>
<dbReference type="GO" id="GO:0006631">
    <property type="term" value="P:fatty acid metabolic process"/>
    <property type="evidence" value="ECO:0007669"/>
    <property type="project" value="UniProtKB-KW"/>
</dbReference>
<dbReference type="InterPro" id="IPR039551">
    <property type="entry name" value="Cho/carn_acyl_trans"/>
</dbReference>
<feature type="active site" description="Proton acceptor" evidence="7">
    <location>
        <position position="558"/>
    </location>
</feature>
<dbReference type="Gene3D" id="1.10.275.20">
    <property type="entry name" value="Choline/Carnitine o-acyltransferase"/>
    <property type="match status" value="1"/>
</dbReference>
<dbReference type="Gene3D" id="3.30.559.10">
    <property type="entry name" value="Chloramphenicol acetyltransferase-like domain"/>
    <property type="match status" value="1"/>
</dbReference>
<keyword evidence="11" id="KW-1185">Reference proteome</keyword>
<keyword evidence="2" id="KW-0813">Transport</keyword>
<evidence type="ECO:0000256" key="8">
    <source>
        <dbReference type="SAM" id="Phobius"/>
    </source>
</evidence>
<dbReference type="Proteomes" id="UP000051952">
    <property type="component" value="Unassembled WGS sequence"/>
</dbReference>
<dbReference type="AlphaFoldDB" id="A0A0S4KE24"/>
<dbReference type="OrthoDB" id="240216at2759"/>
<evidence type="ECO:0000256" key="3">
    <source>
        <dbReference type="ARBA" id="ARBA00022679"/>
    </source>
</evidence>
<keyword evidence="8" id="KW-0812">Transmembrane</keyword>
<sequence>MAEARRAVDPFPSLTLDVSIDPSNARLQASVTEKGVSIFIPKPGYLVKNLWGTLKQAYLKMHQAFMPLPVPVVFTLVLGTVSFMALAPGKAQQGLRNSWLSNFVWRLDNLVNPFARGFHNELRVAYLSLNTSVGILFAFTFAHRALLRALLSYTGWMDETRGKKSLKTTIWGSLLKYLYIRGGSKVMLAYQTSLPNLPQGDACVSNIPPQPPRPQPQETTERYMLSMEPLLNAEERVVVEEELAGFLKNEGPKLQRYLKYKFWTSSNYLADWWLDFVYLRGRDSLMINSNFYGLGLDMELPTKNQAARAAFTAHTLLSVANEIENEKIPPMLIQGLVPMCMQQYVNAFATTRVPKMQQDVLEHHPESRHIIVMHKGRYFKLRALTGAGTPVSILQLYDAFDGILKDTSAASPFFFFATTRVPKMSRMFCYFKLRALTGAGTPVSILQLYDAFDGILKDTSAASPHEIQLGALTAWDRNKWAEAREQHFLRNKTNRPALESIERGLFVVSLDDHGYQRDEYTKLGNLYMHGETGSNRWFDKSANICVGPDGYTAINVEHSWADAPCFGHCFELSMARELRNPPYNPDGTLKAESTRTDALRPIPAERITFQLTDELKESITEASAYAKKLIADLDLVVRHFKPFGKNIMKKMKCSPDAFVQVALQLAYFRNQGKFVQTYESAMARLYVDGRTETIRSCTNQTAAFVRAVCDPSTTTVEERKKLLEAACANHSRLTALAMTGRGVDRHLFALYVVSVGTHTESPFLKRALSRGWKLSTSQTPMRQSVGEWPNEKDEGDMYPRPSGGFGPVADDGFGVSYVIHGE</sequence>
<evidence type="ECO:0000256" key="6">
    <source>
        <dbReference type="ARBA" id="ARBA00023315"/>
    </source>
</evidence>
<evidence type="ECO:0000259" key="9">
    <source>
        <dbReference type="Pfam" id="PF00755"/>
    </source>
</evidence>
<dbReference type="SUPFAM" id="SSF52777">
    <property type="entry name" value="CoA-dependent acyltransferases"/>
    <property type="match status" value="3"/>
</dbReference>
<evidence type="ECO:0000256" key="1">
    <source>
        <dbReference type="ARBA" id="ARBA00005232"/>
    </source>
</evidence>
<dbReference type="EMBL" id="CYKH01000236">
    <property type="protein sequence ID" value="CUI12386.1"/>
    <property type="molecule type" value="Genomic_DNA"/>
</dbReference>
<feature type="domain" description="Choline/carnitine acyltransferase" evidence="9">
    <location>
        <begin position="429"/>
        <end position="821"/>
    </location>
</feature>
<dbReference type="Pfam" id="PF00755">
    <property type="entry name" value="Carn_acyltransf"/>
    <property type="match status" value="2"/>
</dbReference>
<keyword evidence="4" id="KW-0276">Fatty acid metabolism</keyword>
<feature type="non-terminal residue" evidence="10">
    <location>
        <position position="822"/>
    </location>
</feature>
<protein>
    <submittedName>
        <fullName evidence="10">Carnitine O-palmitoyltransferase, putative</fullName>
    </submittedName>
</protein>
<comment type="similarity">
    <text evidence="1">Belongs to the carnitine/choline acetyltransferase family.</text>
</comment>
<dbReference type="GO" id="GO:0005739">
    <property type="term" value="C:mitochondrion"/>
    <property type="evidence" value="ECO:0007669"/>
    <property type="project" value="TreeGrafter"/>
</dbReference>
<evidence type="ECO:0000256" key="2">
    <source>
        <dbReference type="ARBA" id="ARBA00022448"/>
    </source>
</evidence>
<evidence type="ECO:0000313" key="10">
    <source>
        <dbReference type="EMBL" id="CUI12386.1"/>
    </source>
</evidence>
<accession>A0A0S4KE24</accession>
<dbReference type="InterPro" id="IPR023213">
    <property type="entry name" value="CAT-like_dom_sf"/>
</dbReference>